<dbReference type="InterPro" id="IPR019437">
    <property type="entry name" value="TPP1/Est3"/>
</dbReference>
<evidence type="ECO:0000256" key="3">
    <source>
        <dbReference type="ARBA" id="ARBA00022454"/>
    </source>
</evidence>
<keyword evidence="12" id="KW-1185">Reference proteome</keyword>
<comment type="similarity">
    <text evidence="6">Belongs to the EST3 family.</text>
</comment>
<evidence type="ECO:0000256" key="8">
    <source>
        <dbReference type="ARBA" id="ARBA00024878"/>
    </source>
</evidence>
<dbReference type="GO" id="GO:0005697">
    <property type="term" value="C:telomerase holoenzyme complex"/>
    <property type="evidence" value="ECO:0007669"/>
    <property type="project" value="InterPro"/>
</dbReference>
<dbReference type="GO" id="GO:0000781">
    <property type="term" value="C:chromosome, telomeric region"/>
    <property type="evidence" value="ECO:0007669"/>
    <property type="project" value="UniProtKB-SubCell"/>
</dbReference>
<evidence type="ECO:0000313" key="12">
    <source>
        <dbReference type="Proteomes" id="UP001217417"/>
    </source>
</evidence>
<dbReference type="AlphaFoldDB" id="A0AAD7QNG3"/>
<keyword evidence="3" id="KW-0158">Chromosome</keyword>
<feature type="compositionally biased region" description="Polar residues" evidence="9">
    <location>
        <begin position="355"/>
        <end position="374"/>
    </location>
</feature>
<feature type="compositionally biased region" description="Basic and acidic residues" evidence="9">
    <location>
        <begin position="268"/>
        <end position="284"/>
    </location>
</feature>
<feature type="domain" description="Shelterin complex subunit TPP1/Est3" evidence="10">
    <location>
        <begin position="37"/>
        <end position="112"/>
    </location>
</feature>
<organism evidence="11 12">
    <name type="scientific">Lipomyces tetrasporus</name>
    <dbReference type="NCBI Taxonomy" id="54092"/>
    <lineage>
        <taxon>Eukaryota</taxon>
        <taxon>Fungi</taxon>
        <taxon>Dikarya</taxon>
        <taxon>Ascomycota</taxon>
        <taxon>Saccharomycotina</taxon>
        <taxon>Lipomycetes</taxon>
        <taxon>Lipomycetales</taxon>
        <taxon>Lipomycetaceae</taxon>
        <taxon>Lipomyces</taxon>
    </lineage>
</organism>
<comment type="subcellular location">
    <subcellularLocation>
        <location evidence="2">Chromosome</location>
        <location evidence="2">Telomere</location>
    </subcellularLocation>
    <subcellularLocation>
        <location evidence="1">Nucleus</location>
    </subcellularLocation>
</comment>
<feature type="region of interest" description="Disordered" evidence="9">
    <location>
        <begin position="335"/>
        <end position="407"/>
    </location>
</feature>
<name>A0AAD7QNG3_9ASCO</name>
<feature type="region of interest" description="Disordered" evidence="9">
    <location>
        <begin position="185"/>
        <end position="210"/>
    </location>
</feature>
<sequence>MTAELRKPFLKKQVIKLLSDAANLANYVFDFGMSGPVQVVKFISYESDPPEKYIETLVSDKRDIVHAIFSPHCARTFSSTYSRRITENTKGCIIRILSARLHLMPSIAINPSGIISVDLDASTPMLATTYADIPEPESKLVPVLYITKFAYIGADGTDLLGDPHMLRQSMRVRAAIRDRYAVAPRSAEGVSPESPKTEKFKTPTQLRTPNQPVANTQTEIATNVGDGAREENQQTQEISVSDFATQPPADWTTNSSIEGAERTEIEQAAVERDEPSFGSDRVDTSMELSRSEVVAKTGLDDEDAEDVPVPLEVPYRDGFLKIAPTIMSTTVFYRPLGERPNPQQDQQRGSHRGVHSQSVDHVSSTPPMARSSSPICAWSQSPPPYQRPPPPSTTQTTPNTPKSRVSGLEPVEHGYTQVRWSPILQSPLQVGRLRVPDGHVVQVQDSQSARPNEIPSSPLSGFKSGERAVRESVQTSPLEGPRDSECSSPIAYEGLYVATTDAPFTTVNTVTAEERPLKRKRRHLVPRFTEFDRQIDLESLLLEDRRKFKELINREGD</sequence>
<dbReference type="Gene3D" id="2.40.50.960">
    <property type="match status" value="1"/>
</dbReference>
<accession>A0AAD7QNG3</accession>
<keyword evidence="4" id="KW-0779">Telomere</keyword>
<gene>
    <name evidence="11" type="ORF">POJ06DRAFT_212741</name>
</gene>
<proteinExistence type="inferred from homology"/>
<comment type="caution">
    <text evidence="11">The sequence shown here is derived from an EMBL/GenBank/DDBJ whole genome shotgun (WGS) entry which is preliminary data.</text>
</comment>
<reference evidence="11" key="1">
    <citation type="submission" date="2023-03" db="EMBL/GenBank/DDBJ databases">
        <title>Near-Complete genome sequence of Lipomyces tetrasporous NRRL Y-64009, an oleaginous yeast capable of growing on lignocellulosic hydrolysates.</title>
        <authorList>
            <consortium name="Lawrence Berkeley National Laboratory"/>
            <person name="Jagtap S.S."/>
            <person name="Liu J.-J."/>
            <person name="Walukiewicz H.E."/>
            <person name="Pangilinan J."/>
            <person name="Lipzen A."/>
            <person name="Ahrendt S."/>
            <person name="Koriabine M."/>
            <person name="Cobaugh K."/>
            <person name="Salamov A."/>
            <person name="Yoshinaga Y."/>
            <person name="Ng V."/>
            <person name="Daum C."/>
            <person name="Grigoriev I.V."/>
            <person name="Slininger P.J."/>
            <person name="Dien B.S."/>
            <person name="Jin Y.-S."/>
            <person name="Rao C.V."/>
        </authorList>
    </citation>
    <scope>NUCLEOTIDE SEQUENCE</scope>
    <source>
        <strain evidence="11">NRRL Y-64009</strain>
    </source>
</reference>
<dbReference type="GO" id="GO:0007004">
    <property type="term" value="P:telomere maintenance via telomerase"/>
    <property type="evidence" value="ECO:0007669"/>
    <property type="project" value="InterPro"/>
</dbReference>
<feature type="region of interest" description="Disordered" evidence="9">
    <location>
        <begin position="268"/>
        <end position="289"/>
    </location>
</feature>
<evidence type="ECO:0000256" key="2">
    <source>
        <dbReference type="ARBA" id="ARBA00004574"/>
    </source>
</evidence>
<evidence type="ECO:0000256" key="9">
    <source>
        <dbReference type="SAM" id="MobiDB-lite"/>
    </source>
</evidence>
<dbReference type="Pfam" id="PF10341">
    <property type="entry name" value="TPP1"/>
    <property type="match status" value="1"/>
</dbReference>
<dbReference type="GeneID" id="80880634"/>
<feature type="compositionally biased region" description="Polar residues" evidence="9">
    <location>
        <begin position="443"/>
        <end position="459"/>
    </location>
</feature>
<feature type="region of interest" description="Disordered" evidence="9">
    <location>
        <begin position="442"/>
        <end position="485"/>
    </location>
</feature>
<keyword evidence="5" id="KW-0539">Nucleus</keyword>
<dbReference type="EMBL" id="JARPMG010000008">
    <property type="protein sequence ID" value="KAJ8098622.1"/>
    <property type="molecule type" value="Genomic_DNA"/>
</dbReference>
<protein>
    <recommendedName>
        <fullName evidence="7">Telomere replication protein EST3</fullName>
    </recommendedName>
</protein>
<evidence type="ECO:0000256" key="5">
    <source>
        <dbReference type="ARBA" id="ARBA00023242"/>
    </source>
</evidence>
<evidence type="ECO:0000256" key="4">
    <source>
        <dbReference type="ARBA" id="ARBA00022895"/>
    </source>
</evidence>
<evidence type="ECO:0000256" key="7">
    <source>
        <dbReference type="ARBA" id="ARBA00023906"/>
    </source>
</evidence>
<dbReference type="RefSeq" id="XP_056042072.1">
    <property type="nucleotide sequence ID" value="XM_056185468.1"/>
</dbReference>
<evidence type="ECO:0000256" key="6">
    <source>
        <dbReference type="ARBA" id="ARBA00023777"/>
    </source>
</evidence>
<dbReference type="Proteomes" id="UP001217417">
    <property type="component" value="Unassembled WGS sequence"/>
</dbReference>
<feature type="compositionally biased region" description="Pro residues" evidence="9">
    <location>
        <begin position="381"/>
        <end position="392"/>
    </location>
</feature>
<comment type="function">
    <text evidence="8">Component of the telomerase complex involved in telomere replication. Stimulates RNA/DNA heteroduplex unwinding which favors the telomere replication by the telomerase.</text>
</comment>
<dbReference type="GO" id="GO:0042162">
    <property type="term" value="F:telomeric DNA binding"/>
    <property type="evidence" value="ECO:0007669"/>
    <property type="project" value="InterPro"/>
</dbReference>
<evidence type="ECO:0000259" key="10">
    <source>
        <dbReference type="Pfam" id="PF10341"/>
    </source>
</evidence>
<evidence type="ECO:0000256" key="1">
    <source>
        <dbReference type="ARBA" id="ARBA00004123"/>
    </source>
</evidence>
<evidence type="ECO:0000313" key="11">
    <source>
        <dbReference type="EMBL" id="KAJ8098622.1"/>
    </source>
</evidence>